<dbReference type="Pfam" id="PF21131">
    <property type="entry name" value="eEFSec_4th"/>
    <property type="match status" value="1"/>
</dbReference>
<evidence type="ECO:0000313" key="4">
    <source>
        <dbReference type="Proteomes" id="UP000269396"/>
    </source>
</evidence>
<evidence type="ECO:0000313" key="3">
    <source>
        <dbReference type="EMBL" id="VDP82437.1"/>
    </source>
</evidence>
<protein>
    <submittedName>
        <fullName evidence="3">Uncharacterized protein</fullName>
    </submittedName>
</protein>
<dbReference type="EMBL" id="UZAL01044404">
    <property type="protein sequence ID" value="VDP82437.1"/>
    <property type="molecule type" value="Genomic_DNA"/>
</dbReference>
<gene>
    <name evidence="3" type="ORF">SMTD_LOCUS20426</name>
</gene>
<dbReference type="AlphaFoldDB" id="A0A3P8G1E9"/>
<accession>A0A3P8G1E9</accession>
<dbReference type="Proteomes" id="UP000269396">
    <property type="component" value="Unassembled WGS sequence"/>
</dbReference>
<organism evidence="3 4">
    <name type="scientific">Schistosoma mattheei</name>
    <dbReference type="NCBI Taxonomy" id="31246"/>
    <lineage>
        <taxon>Eukaryota</taxon>
        <taxon>Metazoa</taxon>
        <taxon>Spiralia</taxon>
        <taxon>Lophotrochozoa</taxon>
        <taxon>Platyhelminthes</taxon>
        <taxon>Trematoda</taxon>
        <taxon>Digenea</taxon>
        <taxon>Strigeidida</taxon>
        <taxon>Schistosomatoidea</taxon>
        <taxon>Schistosomatidae</taxon>
        <taxon>Schistosoma</taxon>
    </lineage>
</organism>
<proteinExistence type="predicted"/>
<feature type="domain" description="Selenocysteine-specific elongation factor C-terminal RIFT" evidence="1">
    <location>
        <begin position="52"/>
        <end position="95"/>
    </location>
</feature>
<dbReference type="InterPro" id="IPR049393">
    <property type="entry name" value="eEFSec_III"/>
</dbReference>
<evidence type="ECO:0000259" key="2">
    <source>
        <dbReference type="Pfam" id="PF21208"/>
    </source>
</evidence>
<keyword evidence="4" id="KW-1185">Reference proteome</keyword>
<feature type="domain" description="Selenocysteine-specific elongation factor 3rd" evidence="2">
    <location>
        <begin position="1"/>
        <end position="34"/>
    </location>
</feature>
<name>A0A3P8G1E9_9TREM</name>
<sequence length="143" mass="16462">MEFEHPVICPMNGLAIGAKLDTYSITSCRIALHGRVLVQLNDPNYKSNYLSKLLVCKSKTRRGQLERIVNPRMCIVHGLFKRETNWEIFVGLRAYLIIKSHEDSSDHIHRIYVQELDEKTVILLGGWLLTNQSTQLSITELRV</sequence>
<evidence type="ECO:0000259" key="1">
    <source>
        <dbReference type="Pfam" id="PF21131"/>
    </source>
</evidence>
<dbReference type="Pfam" id="PF21208">
    <property type="entry name" value="euk_SelB_III"/>
    <property type="match status" value="1"/>
</dbReference>
<reference evidence="3 4" key="1">
    <citation type="submission" date="2018-11" db="EMBL/GenBank/DDBJ databases">
        <authorList>
            <consortium name="Pathogen Informatics"/>
        </authorList>
    </citation>
    <scope>NUCLEOTIDE SEQUENCE [LARGE SCALE GENOMIC DNA]</scope>
    <source>
        <strain>Denwood</strain>
        <strain evidence="4">Zambia</strain>
    </source>
</reference>
<dbReference type="InterPro" id="IPR049394">
    <property type="entry name" value="eEFSec_C"/>
</dbReference>